<name>A0AAN8KC84_PATCE</name>
<keyword evidence="2" id="KW-1185">Reference proteome</keyword>
<protein>
    <submittedName>
        <fullName evidence="1">Uncharacterized protein</fullName>
    </submittedName>
</protein>
<sequence length="180" mass="19625">MKIPPTLLPNTAVHWDVAGITSALLSIETCGSVDLILTTTSSGDYYQVGFRDCSNTSCTTITKFLSSSTPTTMTATVNPLQCSSFTDIWISWESSARKLEVGTGHVLNQNGFVAMENLDDLNTIEKMEPSATNTTQWKLGRDSVALLRFVVTMEKTGCSHRVSYVNIAETTIDLCCLNVI</sequence>
<reference evidence="1 2" key="1">
    <citation type="submission" date="2024-01" db="EMBL/GenBank/DDBJ databases">
        <title>The genome of the rayed Mediterranean limpet Patella caerulea (Linnaeus, 1758).</title>
        <authorList>
            <person name="Anh-Thu Weber A."/>
            <person name="Halstead-Nussloch G."/>
        </authorList>
    </citation>
    <scope>NUCLEOTIDE SEQUENCE [LARGE SCALE GENOMIC DNA]</scope>
    <source>
        <strain evidence="1">AATW-2023a</strain>
        <tissue evidence="1">Whole specimen</tissue>
    </source>
</reference>
<dbReference type="Proteomes" id="UP001347796">
    <property type="component" value="Unassembled WGS sequence"/>
</dbReference>
<evidence type="ECO:0000313" key="2">
    <source>
        <dbReference type="Proteomes" id="UP001347796"/>
    </source>
</evidence>
<evidence type="ECO:0000313" key="1">
    <source>
        <dbReference type="EMBL" id="KAK6189999.1"/>
    </source>
</evidence>
<accession>A0AAN8KC84</accession>
<organism evidence="1 2">
    <name type="scientific">Patella caerulea</name>
    <name type="common">Rayed Mediterranean limpet</name>
    <dbReference type="NCBI Taxonomy" id="87958"/>
    <lineage>
        <taxon>Eukaryota</taxon>
        <taxon>Metazoa</taxon>
        <taxon>Spiralia</taxon>
        <taxon>Lophotrochozoa</taxon>
        <taxon>Mollusca</taxon>
        <taxon>Gastropoda</taxon>
        <taxon>Patellogastropoda</taxon>
        <taxon>Patelloidea</taxon>
        <taxon>Patellidae</taxon>
        <taxon>Patella</taxon>
    </lineage>
</organism>
<comment type="caution">
    <text evidence="1">The sequence shown here is derived from an EMBL/GenBank/DDBJ whole genome shotgun (WGS) entry which is preliminary data.</text>
</comment>
<gene>
    <name evidence="1" type="ORF">SNE40_001955</name>
</gene>
<proteinExistence type="predicted"/>
<dbReference type="EMBL" id="JAZGQO010000002">
    <property type="protein sequence ID" value="KAK6189999.1"/>
    <property type="molecule type" value="Genomic_DNA"/>
</dbReference>
<dbReference type="AlphaFoldDB" id="A0AAN8KC84"/>